<protein>
    <submittedName>
        <fullName evidence="1">Uncharacterized protein</fullName>
    </submittedName>
</protein>
<evidence type="ECO:0000313" key="2">
    <source>
        <dbReference type="Proteomes" id="UP000734511"/>
    </source>
</evidence>
<gene>
    <name evidence="1" type="ORF">HCN08_08485</name>
</gene>
<keyword evidence="2" id="KW-1185">Reference proteome</keyword>
<comment type="caution">
    <text evidence="1">The sequence shown here is derived from an EMBL/GenBank/DDBJ whole genome shotgun (WGS) entry which is preliminary data.</text>
</comment>
<dbReference type="RefSeq" id="WP_167982279.1">
    <property type="nucleotide sequence ID" value="NZ_JAATEJ010000004.1"/>
</dbReference>
<sequence length="160" mass="17967">MSSEPLTRESFLPPLRPITKPKAMTLLPTRVWTEQDWERIRLGYGAADMDEKWHVVTEDRTVCAFRSWTGREIYAANFAPCDGGWRIASAVVETKRKIYRSISPEFDATMLYGVLSGVVLGEEWSEPGVELVSTAVSGVNPSTLLGRVALHHFLGNRSER</sequence>
<name>A0ABX0ZL24_9ACTN</name>
<reference evidence="1 2" key="1">
    <citation type="submission" date="2020-03" db="EMBL/GenBank/DDBJ databases">
        <title>WGS of actinomycetes isolated from Thailand.</title>
        <authorList>
            <person name="Thawai C."/>
        </authorList>
    </citation>
    <scope>NUCLEOTIDE SEQUENCE [LARGE SCALE GENOMIC DNA]</scope>
    <source>
        <strain evidence="1 2">PRB2-1</strain>
    </source>
</reference>
<proteinExistence type="predicted"/>
<dbReference type="EMBL" id="JAATEJ010000004">
    <property type="protein sequence ID" value="NJP43436.1"/>
    <property type="molecule type" value="Genomic_DNA"/>
</dbReference>
<dbReference type="Proteomes" id="UP000734511">
    <property type="component" value="Unassembled WGS sequence"/>
</dbReference>
<organism evidence="1 2">
    <name type="scientific">Actinacidiphila epipremni</name>
    <dbReference type="NCBI Taxonomy" id="2053013"/>
    <lineage>
        <taxon>Bacteria</taxon>
        <taxon>Bacillati</taxon>
        <taxon>Actinomycetota</taxon>
        <taxon>Actinomycetes</taxon>
        <taxon>Kitasatosporales</taxon>
        <taxon>Streptomycetaceae</taxon>
        <taxon>Actinacidiphila</taxon>
    </lineage>
</organism>
<accession>A0ABX0ZL24</accession>
<evidence type="ECO:0000313" key="1">
    <source>
        <dbReference type="EMBL" id="NJP43436.1"/>
    </source>
</evidence>